<sequence length="219" mass="25161">MTDTSKTQAQVLLEWQSLTKELADNWKSERLRIEESLKYLVTYTIKKDYEELNNTIAEKIRVGKIHRNQKSSHWPIDEHQSQTAPEQKSILIALTYLLMSQNEHQQGLTSSAWNLICRASNAEGYASGLIMPRINEGARGRTRKSQENQKKMAALIRSKRPDGGWIKERDAANHIYEDAINLNKTENMKLTEPQLTNLLTKWMKEESSACRAAFLGTNE</sequence>
<accession>A0A0X7K487</accession>
<dbReference type="AlphaFoldDB" id="A0A0X7K487"/>
<reference evidence="2" key="1">
    <citation type="submission" date="2016-01" db="EMBL/GenBank/DDBJ databases">
        <authorList>
            <person name="Gamez R.M."/>
            <person name="Rodriguez F."/>
            <person name="Bernal J.F."/>
            <person name="Agarwala R."/>
            <person name="Landsman D."/>
            <person name="Marino-Ramirez L."/>
        </authorList>
    </citation>
    <scope>NUCLEOTIDE SEQUENCE [LARGE SCALE GENOMIC DNA]</scope>
    <source>
        <strain evidence="2">Ps006</strain>
    </source>
</reference>
<dbReference type="OrthoDB" id="9963331at2"/>
<evidence type="ECO:0000313" key="1">
    <source>
        <dbReference type="EMBL" id="KWU50444.1"/>
    </source>
</evidence>
<evidence type="ECO:0000313" key="2">
    <source>
        <dbReference type="Proteomes" id="UP000067111"/>
    </source>
</evidence>
<comment type="caution">
    <text evidence="1">The sequence shown here is derived from an EMBL/GenBank/DDBJ whole genome shotgun (WGS) entry which is preliminary data.</text>
</comment>
<proteinExistence type="predicted"/>
<dbReference type="RefSeq" id="WP_060754752.1">
    <property type="nucleotide sequence ID" value="NZ_LRMR01000014.1"/>
</dbReference>
<name>A0A0X7K487_9PSED</name>
<gene>
    <name evidence="1" type="ORF">AWV77_13540</name>
</gene>
<organism evidence="1 2">
    <name type="scientific">Pseudomonas palleroniana</name>
    <dbReference type="NCBI Taxonomy" id="191390"/>
    <lineage>
        <taxon>Bacteria</taxon>
        <taxon>Pseudomonadati</taxon>
        <taxon>Pseudomonadota</taxon>
        <taxon>Gammaproteobacteria</taxon>
        <taxon>Pseudomonadales</taxon>
        <taxon>Pseudomonadaceae</taxon>
        <taxon>Pseudomonas</taxon>
    </lineage>
</organism>
<dbReference type="EMBL" id="LRMR01000014">
    <property type="protein sequence ID" value="KWU50444.1"/>
    <property type="molecule type" value="Genomic_DNA"/>
</dbReference>
<protein>
    <submittedName>
        <fullName evidence="1">Uncharacterized protein</fullName>
    </submittedName>
</protein>
<dbReference type="Proteomes" id="UP000067111">
    <property type="component" value="Unassembled WGS sequence"/>
</dbReference>